<comment type="function">
    <text evidence="3 13">Endonuclease that specifically degrades the RNA of RNA-DNA hybrids.</text>
</comment>
<dbReference type="PROSITE" id="PS51975">
    <property type="entry name" value="RNASE_H_2"/>
    <property type="match status" value="1"/>
</dbReference>
<evidence type="ECO:0000256" key="3">
    <source>
        <dbReference type="ARBA" id="ARBA00004065"/>
    </source>
</evidence>
<evidence type="ECO:0000256" key="9">
    <source>
        <dbReference type="ARBA" id="ARBA00022759"/>
    </source>
</evidence>
<comment type="catalytic activity">
    <reaction evidence="1 12 13">
        <text>Endonucleolytic cleavage to 5'-phosphomonoester.</text>
        <dbReference type="EC" id="3.1.26.4"/>
    </reaction>
</comment>
<evidence type="ECO:0000313" key="16">
    <source>
        <dbReference type="Proteomes" id="UP000014541"/>
    </source>
</evidence>
<evidence type="ECO:0000256" key="12">
    <source>
        <dbReference type="PROSITE-ProRule" id="PRU01319"/>
    </source>
</evidence>
<dbReference type="AlphaFoldDB" id="S3KE20"/>
<dbReference type="GO" id="GO:0032299">
    <property type="term" value="C:ribonuclease H2 complex"/>
    <property type="evidence" value="ECO:0007669"/>
    <property type="project" value="TreeGrafter"/>
</dbReference>
<dbReference type="SUPFAM" id="SSF53098">
    <property type="entry name" value="Ribonuclease H-like"/>
    <property type="match status" value="1"/>
</dbReference>
<evidence type="ECO:0000256" key="5">
    <source>
        <dbReference type="ARBA" id="ARBA00007383"/>
    </source>
</evidence>
<keyword evidence="11" id="KW-0464">Manganese</keyword>
<keyword evidence="8 12" id="KW-0479">Metal-binding</keyword>
<keyword evidence="7 12" id="KW-0540">Nuclease</keyword>
<dbReference type="CDD" id="cd07182">
    <property type="entry name" value="RNase_HII_bacteria_HII_like"/>
    <property type="match status" value="1"/>
</dbReference>
<dbReference type="EMBL" id="ATFF01000006">
    <property type="protein sequence ID" value="EPF30462.1"/>
    <property type="molecule type" value="Genomic_DNA"/>
</dbReference>
<dbReference type="GO" id="GO:0003723">
    <property type="term" value="F:RNA binding"/>
    <property type="evidence" value="ECO:0007669"/>
    <property type="project" value="UniProtKB-UniRule"/>
</dbReference>
<dbReference type="STRING" id="1125699.HMPREF9194_00779"/>
<proteinExistence type="inferred from homology"/>
<dbReference type="GO" id="GO:0043137">
    <property type="term" value="P:DNA replication, removal of RNA primer"/>
    <property type="evidence" value="ECO:0007669"/>
    <property type="project" value="TreeGrafter"/>
</dbReference>
<keyword evidence="9 12" id="KW-0255">Endonuclease</keyword>
<dbReference type="NCBIfam" id="NF000595">
    <property type="entry name" value="PRK00015.1-3"/>
    <property type="match status" value="1"/>
</dbReference>
<evidence type="ECO:0000256" key="13">
    <source>
        <dbReference type="RuleBase" id="RU003515"/>
    </source>
</evidence>
<dbReference type="InterPro" id="IPR001352">
    <property type="entry name" value="RNase_HII/HIII"/>
</dbReference>
<dbReference type="RefSeq" id="WP_016525073.1">
    <property type="nucleotide sequence ID" value="NZ_KE332518.1"/>
</dbReference>
<name>S3KE20_TREMA</name>
<evidence type="ECO:0000256" key="1">
    <source>
        <dbReference type="ARBA" id="ARBA00000077"/>
    </source>
</evidence>
<feature type="domain" description="RNase H type-2" evidence="14">
    <location>
        <begin position="2"/>
        <end position="191"/>
    </location>
</feature>
<dbReference type="HOGENOM" id="CLU_036532_3_2_12"/>
<evidence type="ECO:0000256" key="8">
    <source>
        <dbReference type="ARBA" id="ARBA00022723"/>
    </source>
</evidence>
<dbReference type="InterPro" id="IPR036397">
    <property type="entry name" value="RNaseH_sf"/>
</dbReference>
<accession>S3KE20</accession>
<dbReference type="OrthoDB" id="9803420at2"/>
<dbReference type="InterPro" id="IPR012337">
    <property type="entry name" value="RNaseH-like_sf"/>
</dbReference>
<dbReference type="eggNOG" id="COG0164">
    <property type="taxonomic scope" value="Bacteria"/>
</dbReference>
<evidence type="ECO:0000256" key="2">
    <source>
        <dbReference type="ARBA" id="ARBA00001946"/>
    </source>
</evidence>
<dbReference type="GO" id="GO:0004523">
    <property type="term" value="F:RNA-DNA hybrid ribonuclease activity"/>
    <property type="evidence" value="ECO:0007669"/>
    <property type="project" value="UniProtKB-UniRule"/>
</dbReference>
<dbReference type="PANTHER" id="PTHR10954:SF18">
    <property type="entry name" value="RIBONUCLEASE HII"/>
    <property type="match status" value="1"/>
</dbReference>
<keyword evidence="6" id="KW-0963">Cytoplasm</keyword>
<organism evidence="15 16">
    <name type="scientific">Treponema maltophilum ATCC 51939</name>
    <dbReference type="NCBI Taxonomy" id="1125699"/>
    <lineage>
        <taxon>Bacteria</taxon>
        <taxon>Pseudomonadati</taxon>
        <taxon>Spirochaetota</taxon>
        <taxon>Spirochaetia</taxon>
        <taxon>Spirochaetales</taxon>
        <taxon>Treponemataceae</taxon>
        <taxon>Treponema</taxon>
    </lineage>
</organism>
<reference evidence="15 16" key="1">
    <citation type="submission" date="2013-04" db="EMBL/GenBank/DDBJ databases">
        <title>The Genome Sequence of Treponema maltophilum ATCC 51939.</title>
        <authorList>
            <consortium name="The Broad Institute Genomics Platform"/>
            <person name="Earl A."/>
            <person name="Ward D."/>
            <person name="Feldgarden M."/>
            <person name="Gevers D."/>
            <person name="Leonetti C."/>
            <person name="Blanton J.M."/>
            <person name="Dewhirst F.E."/>
            <person name="Izard J."/>
            <person name="Walker B."/>
            <person name="Young S."/>
            <person name="Zeng Q."/>
            <person name="Gargeya S."/>
            <person name="Fitzgerald M."/>
            <person name="Haas B."/>
            <person name="Abouelleil A."/>
            <person name="Allen A.W."/>
            <person name="Alvarado L."/>
            <person name="Arachchi H.M."/>
            <person name="Berlin A.M."/>
            <person name="Chapman S.B."/>
            <person name="Gainer-Dewar J."/>
            <person name="Goldberg J."/>
            <person name="Griggs A."/>
            <person name="Gujja S."/>
            <person name="Hansen M."/>
            <person name="Howarth C."/>
            <person name="Imamovic A."/>
            <person name="Ireland A."/>
            <person name="Larimer J."/>
            <person name="McCowan C."/>
            <person name="Murphy C."/>
            <person name="Pearson M."/>
            <person name="Poon T.W."/>
            <person name="Priest M."/>
            <person name="Roberts A."/>
            <person name="Saif S."/>
            <person name="Shea T."/>
            <person name="Sisk P."/>
            <person name="Sykes S."/>
            <person name="Wortman J."/>
            <person name="Nusbaum C."/>
            <person name="Birren B."/>
        </authorList>
    </citation>
    <scope>NUCLEOTIDE SEQUENCE [LARGE SCALE GENOMIC DNA]</scope>
    <source>
        <strain evidence="15 16">ATCC 51939</strain>
    </source>
</reference>
<keyword evidence="16" id="KW-1185">Reference proteome</keyword>
<evidence type="ECO:0000256" key="7">
    <source>
        <dbReference type="ARBA" id="ARBA00022722"/>
    </source>
</evidence>
<evidence type="ECO:0000256" key="11">
    <source>
        <dbReference type="ARBA" id="ARBA00023211"/>
    </source>
</evidence>
<dbReference type="Gene3D" id="3.30.420.10">
    <property type="entry name" value="Ribonuclease H-like superfamily/Ribonuclease H"/>
    <property type="match status" value="1"/>
</dbReference>
<dbReference type="InterPro" id="IPR022898">
    <property type="entry name" value="RNase_HII"/>
</dbReference>
<dbReference type="PANTHER" id="PTHR10954">
    <property type="entry name" value="RIBONUCLEASE H2 SUBUNIT A"/>
    <property type="match status" value="1"/>
</dbReference>
<comment type="subcellular location">
    <subcellularLocation>
        <location evidence="4">Cytoplasm</location>
    </subcellularLocation>
</comment>
<evidence type="ECO:0000313" key="15">
    <source>
        <dbReference type="EMBL" id="EPF30462.1"/>
    </source>
</evidence>
<dbReference type="GO" id="GO:0046872">
    <property type="term" value="F:metal ion binding"/>
    <property type="evidence" value="ECO:0007669"/>
    <property type="project" value="UniProtKB-KW"/>
</dbReference>
<evidence type="ECO:0000259" key="14">
    <source>
        <dbReference type="PROSITE" id="PS51975"/>
    </source>
</evidence>
<protein>
    <recommendedName>
        <fullName evidence="13">Ribonuclease</fullName>
        <ecNumber evidence="13">3.1.26.4</ecNumber>
    </recommendedName>
</protein>
<sequence>MSVICGLDEAGRGPLAGPVTAAAVILPPDFPVELLNDSKKLSAKKRGTLEILIKEKAVAWAVSSVDEKEIDRINILRASLLAMKQAFESLYERLYEKLPDPRLTIECIADGTFCPEVGVPCTALVRADSLVPAVMAASVLAKTERDRIMCAYAKLYPAYGYERHKGYPTLEHRTLCRKLGPSPIQRMSFSY</sequence>
<dbReference type="Proteomes" id="UP000014541">
    <property type="component" value="Unassembled WGS sequence"/>
</dbReference>
<comment type="cofactor">
    <cofactor evidence="2">
        <name>Mg(2+)</name>
        <dbReference type="ChEBI" id="CHEBI:18420"/>
    </cofactor>
</comment>
<feature type="binding site" evidence="12">
    <location>
        <position position="8"/>
    </location>
    <ligand>
        <name>a divalent metal cation</name>
        <dbReference type="ChEBI" id="CHEBI:60240"/>
    </ligand>
</feature>
<evidence type="ECO:0000256" key="4">
    <source>
        <dbReference type="ARBA" id="ARBA00004496"/>
    </source>
</evidence>
<dbReference type="PATRIC" id="fig|1125699.3.peg.792"/>
<dbReference type="Pfam" id="PF01351">
    <property type="entry name" value="RNase_HII"/>
    <property type="match status" value="1"/>
</dbReference>
<feature type="binding site" evidence="12">
    <location>
        <position position="110"/>
    </location>
    <ligand>
        <name>a divalent metal cation</name>
        <dbReference type="ChEBI" id="CHEBI:60240"/>
    </ligand>
</feature>
<dbReference type="GO" id="GO:0006298">
    <property type="term" value="P:mismatch repair"/>
    <property type="evidence" value="ECO:0007669"/>
    <property type="project" value="TreeGrafter"/>
</dbReference>
<keyword evidence="10 12" id="KW-0378">Hydrolase</keyword>
<dbReference type="EC" id="3.1.26.4" evidence="13"/>
<dbReference type="InterPro" id="IPR024567">
    <property type="entry name" value="RNase_HII/HIII_dom"/>
</dbReference>
<dbReference type="GO" id="GO:0005737">
    <property type="term" value="C:cytoplasm"/>
    <property type="evidence" value="ECO:0007669"/>
    <property type="project" value="UniProtKB-SubCell"/>
</dbReference>
<evidence type="ECO:0000256" key="10">
    <source>
        <dbReference type="ARBA" id="ARBA00022801"/>
    </source>
</evidence>
<gene>
    <name evidence="15" type="ORF">HMPREF9194_00779</name>
</gene>
<comment type="caution">
    <text evidence="15">The sequence shown here is derived from an EMBL/GenBank/DDBJ whole genome shotgun (WGS) entry which is preliminary data.</text>
</comment>
<feature type="binding site" evidence="12">
    <location>
        <position position="9"/>
    </location>
    <ligand>
        <name>a divalent metal cation</name>
        <dbReference type="ChEBI" id="CHEBI:60240"/>
    </ligand>
</feature>
<evidence type="ECO:0000256" key="6">
    <source>
        <dbReference type="ARBA" id="ARBA00022490"/>
    </source>
</evidence>
<comment type="similarity">
    <text evidence="5 13">Belongs to the RNase HII family.</text>
</comment>
<comment type="cofactor">
    <cofactor evidence="12">
        <name>Mn(2+)</name>
        <dbReference type="ChEBI" id="CHEBI:29035"/>
    </cofactor>
    <cofactor evidence="12">
        <name>Mg(2+)</name>
        <dbReference type="ChEBI" id="CHEBI:18420"/>
    </cofactor>
    <text evidence="12">Manganese or magnesium. Binds 1 divalent metal ion per monomer in the absence of substrate. May bind a second metal ion after substrate binding.</text>
</comment>